<reference evidence="5" key="1">
    <citation type="submission" date="2023-08" db="EMBL/GenBank/DDBJ databases">
        <title>The novel hydrolase IpcH responsible for the initial isoprocarb degradation step in Rhodococcus sp. D-6.</title>
        <authorList>
            <person name="Zhu Q."/>
        </authorList>
    </citation>
    <scope>NUCLEOTIDE SEQUENCE</scope>
    <source>
        <strain evidence="5">D-6</strain>
    </source>
</reference>
<dbReference type="SUPFAM" id="SSF56349">
    <property type="entry name" value="DNA breaking-rejoining enzymes"/>
    <property type="match status" value="1"/>
</dbReference>
<dbReference type="InterPro" id="IPR002104">
    <property type="entry name" value="Integrase_catalytic"/>
</dbReference>
<organism evidence="5">
    <name type="scientific">Rhodococcus sp. D-6</name>
    <dbReference type="NCBI Taxonomy" id="1387842"/>
    <lineage>
        <taxon>Bacteria</taxon>
        <taxon>Bacillati</taxon>
        <taxon>Actinomycetota</taxon>
        <taxon>Actinomycetes</taxon>
        <taxon>Mycobacteriales</taxon>
        <taxon>Nocardiaceae</taxon>
        <taxon>Rhodococcus</taxon>
    </lineage>
</organism>
<dbReference type="RefSeq" id="WP_064255875.1">
    <property type="nucleotide sequence ID" value="NZ_CP132970.1"/>
</dbReference>
<evidence type="ECO:0000313" key="5">
    <source>
        <dbReference type="EMBL" id="XBW04866.1"/>
    </source>
</evidence>
<dbReference type="InterPro" id="IPR010998">
    <property type="entry name" value="Integrase_recombinase_N"/>
</dbReference>
<evidence type="ECO:0000256" key="2">
    <source>
        <dbReference type="ARBA" id="ARBA00023125"/>
    </source>
</evidence>
<dbReference type="PANTHER" id="PTHR30349">
    <property type="entry name" value="PHAGE INTEGRASE-RELATED"/>
    <property type="match status" value="1"/>
</dbReference>
<dbReference type="GO" id="GO:0003677">
    <property type="term" value="F:DNA binding"/>
    <property type="evidence" value="ECO:0007669"/>
    <property type="project" value="UniProtKB-KW"/>
</dbReference>
<accession>A0AAU7V0M2</accession>
<dbReference type="InterPro" id="IPR011010">
    <property type="entry name" value="DNA_brk_join_enz"/>
</dbReference>
<keyword evidence="2" id="KW-0238">DNA-binding</keyword>
<comment type="similarity">
    <text evidence="1">Belongs to the 'phage' integrase family.</text>
</comment>
<evidence type="ECO:0000259" key="4">
    <source>
        <dbReference type="PROSITE" id="PS51898"/>
    </source>
</evidence>
<dbReference type="PROSITE" id="PS51898">
    <property type="entry name" value="TYR_RECOMBINASE"/>
    <property type="match status" value="1"/>
</dbReference>
<name>A0AAU7V0M2_9NOCA</name>
<dbReference type="Pfam" id="PF00589">
    <property type="entry name" value="Phage_integrase"/>
    <property type="match status" value="1"/>
</dbReference>
<feature type="domain" description="Tyr recombinase" evidence="4">
    <location>
        <begin position="166"/>
        <end position="358"/>
    </location>
</feature>
<dbReference type="KEGG" id="rhox:RBB84_02480"/>
<sequence length="378" mass="40005">MAAAVKYVTSKGEQRWEVRYRGPDRRSTRKRGFRRKIDAQRFADQVAVDLRAGKFVAASAGRVTVAELVAAHIERQRGVAAPASVQTWDSHYRNWVQGSAFGAAPVGQLRRTAVQAFVAEIAQQRGPETTRGVWKLVSATLESAVEDGLIGANPAHGVKLPRITAARKAVLSVDQVLALADEAPAPYRSWVLLAGFGGLRAGELATLQAEDIDGPRVHVRRSASRIGGEMVVGPTKGGRSRVVVVPQVVADALAQRATQLGGTGLLWPARDGGPLRPFGGGRSWLTAAVERCCQRDAAFPRRVNPHLLRHSAASIAIATGASVVEVQTLLGHGSGMTTLGTYVHAFEGAGAALAARLDASIEGAKTGPKRLPDVRAVA</sequence>
<dbReference type="InterPro" id="IPR013762">
    <property type="entry name" value="Integrase-like_cat_sf"/>
</dbReference>
<dbReference type="AlphaFoldDB" id="A0AAU7V0M2"/>
<dbReference type="Gene3D" id="1.10.443.10">
    <property type="entry name" value="Intergrase catalytic core"/>
    <property type="match status" value="1"/>
</dbReference>
<dbReference type="Gene3D" id="1.10.150.130">
    <property type="match status" value="1"/>
</dbReference>
<evidence type="ECO:0000256" key="1">
    <source>
        <dbReference type="ARBA" id="ARBA00008857"/>
    </source>
</evidence>
<dbReference type="GO" id="GO:0015074">
    <property type="term" value="P:DNA integration"/>
    <property type="evidence" value="ECO:0007669"/>
    <property type="project" value="InterPro"/>
</dbReference>
<keyword evidence="3" id="KW-0233">DNA recombination</keyword>
<dbReference type="GO" id="GO:0006310">
    <property type="term" value="P:DNA recombination"/>
    <property type="evidence" value="ECO:0007669"/>
    <property type="project" value="UniProtKB-KW"/>
</dbReference>
<dbReference type="PANTHER" id="PTHR30349:SF64">
    <property type="entry name" value="PROPHAGE INTEGRASE INTD-RELATED"/>
    <property type="match status" value="1"/>
</dbReference>
<gene>
    <name evidence="5" type="ORF">RBB84_02480</name>
</gene>
<dbReference type="EMBL" id="CP132970">
    <property type="protein sequence ID" value="XBW04866.1"/>
    <property type="molecule type" value="Genomic_DNA"/>
</dbReference>
<protein>
    <submittedName>
        <fullName evidence="5">Tyrosine-type recombinase/integrase</fullName>
    </submittedName>
</protein>
<evidence type="ECO:0000256" key="3">
    <source>
        <dbReference type="ARBA" id="ARBA00023172"/>
    </source>
</evidence>
<dbReference type="InterPro" id="IPR050090">
    <property type="entry name" value="Tyrosine_recombinase_XerCD"/>
</dbReference>
<proteinExistence type="inferred from homology"/>